<keyword evidence="3" id="KW-1185">Reference proteome</keyword>
<sequence length="268" mass="25970">MTSNTSNNTSIPQAPTINSTASNQSAHQRTSSLSSGQNSSSAAVTASAPTSRPVSYATRAAQPANTSNKPVSSPVIAATPSSSSIGGAPAQNVRPGSTASTPVNGKISPAVGNAGAGIANGAPTPYPGGQHSRKSSVASGTRGPAIPNGGRINISFGTLNDAGTAPSSGPANAATNASLTAPMAPNPRASSPQPPASAASQPAASGGAPPVAPATSGRGNIQFGDATQVCISFLQPLTLSINLTVLIEPEPEACFNASPSSGIDAQPS</sequence>
<feature type="compositionally biased region" description="Polar residues" evidence="1">
    <location>
        <begin position="94"/>
        <end position="103"/>
    </location>
</feature>
<feature type="compositionally biased region" description="Polar residues" evidence="1">
    <location>
        <begin position="165"/>
        <end position="179"/>
    </location>
</feature>
<accession>A0A2T7A0P4</accession>
<feature type="compositionally biased region" description="Low complexity" evidence="1">
    <location>
        <begin position="186"/>
        <end position="209"/>
    </location>
</feature>
<feature type="compositionally biased region" description="Low complexity" evidence="1">
    <location>
        <begin position="112"/>
        <end position="122"/>
    </location>
</feature>
<feature type="compositionally biased region" description="Polar residues" evidence="1">
    <location>
        <begin position="1"/>
        <end position="30"/>
    </location>
</feature>
<protein>
    <submittedName>
        <fullName evidence="2">Uncharacterized protein</fullName>
    </submittedName>
</protein>
<dbReference type="AlphaFoldDB" id="A0A2T7A0P4"/>
<evidence type="ECO:0000313" key="3">
    <source>
        <dbReference type="Proteomes" id="UP000244722"/>
    </source>
</evidence>
<evidence type="ECO:0000313" key="2">
    <source>
        <dbReference type="EMBL" id="PUU81245.1"/>
    </source>
</evidence>
<reference evidence="2 3" key="1">
    <citation type="submission" date="2017-04" db="EMBL/GenBank/DDBJ databases">
        <title>Draft genome sequence of Tuber borchii Vittad., a whitish edible truffle.</title>
        <authorList>
            <consortium name="DOE Joint Genome Institute"/>
            <person name="Murat C."/>
            <person name="Kuo A."/>
            <person name="Barry K.W."/>
            <person name="Clum A."/>
            <person name="Dockter R.B."/>
            <person name="Fauchery L."/>
            <person name="Iotti M."/>
            <person name="Kohler A."/>
            <person name="Labutti K."/>
            <person name="Lindquist E.A."/>
            <person name="Lipzen A."/>
            <person name="Ohm R.A."/>
            <person name="Wang M."/>
            <person name="Grigoriev I.V."/>
            <person name="Zambonelli A."/>
            <person name="Martin F.M."/>
        </authorList>
    </citation>
    <scope>NUCLEOTIDE SEQUENCE [LARGE SCALE GENOMIC DNA]</scope>
    <source>
        <strain evidence="2 3">Tbo3840</strain>
    </source>
</reference>
<evidence type="ECO:0000256" key="1">
    <source>
        <dbReference type="SAM" id="MobiDB-lite"/>
    </source>
</evidence>
<dbReference type="STRING" id="42251.A0A2T7A0P4"/>
<name>A0A2T7A0P4_TUBBO</name>
<organism evidence="2 3">
    <name type="scientific">Tuber borchii</name>
    <name type="common">White truffle</name>
    <dbReference type="NCBI Taxonomy" id="42251"/>
    <lineage>
        <taxon>Eukaryota</taxon>
        <taxon>Fungi</taxon>
        <taxon>Dikarya</taxon>
        <taxon>Ascomycota</taxon>
        <taxon>Pezizomycotina</taxon>
        <taxon>Pezizomycetes</taxon>
        <taxon>Pezizales</taxon>
        <taxon>Tuberaceae</taxon>
        <taxon>Tuber</taxon>
    </lineage>
</organism>
<dbReference type="EMBL" id="NESQ01000048">
    <property type="protein sequence ID" value="PUU81245.1"/>
    <property type="molecule type" value="Genomic_DNA"/>
</dbReference>
<gene>
    <name evidence="2" type="ORF">B9Z19DRAFT_634784</name>
</gene>
<comment type="caution">
    <text evidence="2">The sequence shown here is derived from an EMBL/GenBank/DDBJ whole genome shotgun (WGS) entry which is preliminary data.</text>
</comment>
<proteinExistence type="predicted"/>
<feature type="region of interest" description="Disordered" evidence="1">
    <location>
        <begin position="1"/>
        <end position="216"/>
    </location>
</feature>
<feature type="compositionally biased region" description="Low complexity" evidence="1">
    <location>
        <begin position="31"/>
        <end position="51"/>
    </location>
</feature>
<dbReference type="Proteomes" id="UP000244722">
    <property type="component" value="Unassembled WGS sequence"/>
</dbReference>